<dbReference type="AlphaFoldDB" id="A0A3D9HDN2"/>
<protein>
    <submittedName>
        <fullName evidence="1">Uncharacterized protein</fullName>
    </submittedName>
</protein>
<evidence type="ECO:0000313" key="2">
    <source>
        <dbReference type="Proteomes" id="UP000256629"/>
    </source>
</evidence>
<name>A0A3D9HDN2_9FLAO</name>
<reference evidence="1 2" key="1">
    <citation type="submission" date="2018-07" db="EMBL/GenBank/DDBJ databases">
        <title>Genomic Encyclopedia of Type Strains, Phase III (KMG-III): the genomes of soil and plant-associated and newly described type strains.</title>
        <authorList>
            <person name="Whitman W."/>
        </authorList>
    </citation>
    <scope>NUCLEOTIDE SEQUENCE [LARGE SCALE GENOMIC DNA]</scope>
    <source>
        <strain evidence="1 2">CECT 8487</strain>
    </source>
</reference>
<sequence>MVIFHEELNFNYTPIFGLSSSLTIGSVKNYLLFAFTYEDINRLYFNDI</sequence>
<dbReference type="EMBL" id="QRDX01000006">
    <property type="protein sequence ID" value="RED47577.1"/>
    <property type="molecule type" value="Genomic_DNA"/>
</dbReference>
<keyword evidence="2" id="KW-1185">Reference proteome</keyword>
<organism evidence="1 2">
    <name type="scientific">Seonamhaeicola aphaedonensis</name>
    <dbReference type="NCBI Taxonomy" id="1461338"/>
    <lineage>
        <taxon>Bacteria</taxon>
        <taxon>Pseudomonadati</taxon>
        <taxon>Bacteroidota</taxon>
        <taxon>Flavobacteriia</taxon>
        <taxon>Flavobacteriales</taxon>
        <taxon>Flavobacteriaceae</taxon>
    </lineage>
</organism>
<proteinExistence type="predicted"/>
<evidence type="ECO:0000313" key="1">
    <source>
        <dbReference type="EMBL" id="RED47577.1"/>
    </source>
</evidence>
<comment type="caution">
    <text evidence="1">The sequence shown here is derived from an EMBL/GenBank/DDBJ whole genome shotgun (WGS) entry which is preliminary data.</text>
</comment>
<gene>
    <name evidence="1" type="ORF">DFQ02_106205</name>
</gene>
<accession>A0A3D9HDN2</accession>
<dbReference type="Proteomes" id="UP000256629">
    <property type="component" value="Unassembled WGS sequence"/>
</dbReference>